<evidence type="ECO:0000313" key="2">
    <source>
        <dbReference type="EMBL" id="KAI0516513.1"/>
    </source>
</evidence>
<sequence length="163" mass="17850">MVGVTYTGLFGLKDRSRQEIVVGRRPGSERPLSVDGGRKDHSRRRRPDGLTSGLQQDVGTERRTLRQWCNETPAVVQRGFGGGPARFLQRSGGGPAVLLRWFDGGPAAVEEELPPSLPPLLASASFSSCLGLLLRFSLVKNEGSIYRFSEVAWPVNRCEIEGE</sequence>
<comment type="caution">
    <text evidence="2">The sequence shown here is derived from an EMBL/GenBank/DDBJ whole genome shotgun (WGS) entry which is preliminary data.</text>
</comment>
<gene>
    <name evidence="2" type="ORF">KFK09_009190</name>
</gene>
<reference evidence="2" key="1">
    <citation type="journal article" date="2022" name="Front. Genet.">
        <title>Chromosome-Scale Assembly of the Dendrobium nobile Genome Provides Insights Into the Molecular Mechanism of the Biosynthesis of the Medicinal Active Ingredient of Dendrobium.</title>
        <authorList>
            <person name="Xu Q."/>
            <person name="Niu S.-C."/>
            <person name="Li K.-L."/>
            <person name="Zheng P.-J."/>
            <person name="Zhang X.-J."/>
            <person name="Jia Y."/>
            <person name="Liu Y."/>
            <person name="Niu Y.-X."/>
            <person name="Yu L.-H."/>
            <person name="Chen D.-F."/>
            <person name="Zhang G.-Q."/>
        </authorList>
    </citation>
    <scope>NUCLEOTIDE SEQUENCE</scope>
    <source>
        <tissue evidence="2">Leaf</tissue>
    </source>
</reference>
<evidence type="ECO:0000256" key="1">
    <source>
        <dbReference type="SAM" id="MobiDB-lite"/>
    </source>
</evidence>
<dbReference type="Proteomes" id="UP000829196">
    <property type="component" value="Unassembled WGS sequence"/>
</dbReference>
<dbReference type="EMBL" id="JAGYWB010000007">
    <property type="protein sequence ID" value="KAI0516513.1"/>
    <property type="molecule type" value="Genomic_DNA"/>
</dbReference>
<organism evidence="2 3">
    <name type="scientific">Dendrobium nobile</name>
    <name type="common">Orchid</name>
    <dbReference type="NCBI Taxonomy" id="94219"/>
    <lineage>
        <taxon>Eukaryota</taxon>
        <taxon>Viridiplantae</taxon>
        <taxon>Streptophyta</taxon>
        <taxon>Embryophyta</taxon>
        <taxon>Tracheophyta</taxon>
        <taxon>Spermatophyta</taxon>
        <taxon>Magnoliopsida</taxon>
        <taxon>Liliopsida</taxon>
        <taxon>Asparagales</taxon>
        <taxon>Orchidaceae</taxon>
        <taxon>Epidendroideae</taxon>
        <taxon>Malaxideae</taxon>
        <taxon>Dendrobiinae</taxon>
        <taxon>Dendrobium</taxon>
    </lineage>
</organism>
<evidence type="ECO:0000313" key="3">
    <source>
        <dbReference type="Proteomes" id="UP000829196"/>
    </source>
</evidence>
<name>A0A8T3BSV4_DENNO</name>
<protein>
    <submittedName>
        <fullName evidence="2">Uncharacterized protein</fullName>
    </submittedName>
</protein>
<feature type="region of interest" description="Disordered" evidence="1">
    <location>
        <begin position="22"/>
        <end position="57"/>
    </location>
</feature>
<accession>A0A8T3BSV4</accession>
<proteinExistence type="predicted"/>
<dbReference type="AlphaFoldDB" id="A0A8T3BSV4"/>
<keyword evidence="3" id="KW-1185">Reference proteome</keyword>